<evidence type="ECO:0000256" key="2">
    <source>
        <dbReference type="SAM" id="Phobius"/>
    </source>
</evidence>
<dbReference type="PANTHER" id="PTHR40940:SF1">
    <property type="entry name" value="PROTEIN BATD"/>
    <property type="match status" value="1"/>
</dbReference>
<protein>
    <submittedName>
        <fullName evidence="5">Protein BatD</fullName>
    </submittedName>
</protein>
<comment type="caution">
    <text evidence="5">The sequence shown here is derived from an EMBL/GenBank/DDBJ whole genome shotgun (WGS) entry which is preliminary data.</text>
</comment>
<keyword evidence="3" id="KW-0732">Signal</keyword>
<name>A0A443Z779_9GAMM</name>
<keyword evidence="2" id="KW-0472">Membrane</keyword>
<dbReference type="OrthoDB" id="5293418at2"/>
<dbReference type="EMBL" id="RSFE01000001">
    <property type="protein sequence ID" value="RWU12792.1"/>
    <property type="molecule type" value="Genomic_DNA"/>
</dbReference>
<reference evidence="5 6" key="1">
    <citation type="submission" date="2018-12" db="EMBL/GenBank/DDBJ databases">
        <authorList>
            <person name="Li A."/>
            <person name="Zhang M."/>
            <person name="Zhu H."/>
        </authorList>
    </citation>
    <scope>NUCLEOTIDE SEQUENCE [LARGE SCALE GENOMIC DNA]</scope>
    <source>
        <strain evidence="5 6">R04H25</strain>
    </source>
</reference>
<dbReference type="RefSeq" id="WP_128351120.1">
    <property type="nucleotide sequence ID" value="NZ_RSFE01000001.1"/>
</dbReference>
<sequence length="569" mass="62766">MVRTILFSVLLILVSPLAAAQTAEVIASVDKNPVIQGEPFTLTVTINDDVSQAAWQPEEQLRDFRVLNVRSSRRTSVINGETSRTTSFIVNLQAPDMAGIVRIPPLQIGNASSNAIELTILDAATSANELEQRPAFIRTSLESNQVYVQQQFKLVARLYLSANLHSGNLVAPELDDAEVSQFGQDEESYEIINGKRYQVFQRTYLVTPLRSGELTIRGPIFEGQISRESGRSVFSSIATTQPVSAAAAPKSINVLARPGDWTGHWLPSELVSLSVERANPEATVEVGQPITLTYRLTAIGVSPEQLPELNFDGLTDVSVYPEAAEFASTTRNGRVIAQRSQTVAIIPRSSGELTLPALDVAWFNTRLQQKQLASSQPIVVNVQPAPNAPSEAEQQTAEPDSAISADSKPSAEHDAPTALAPLQSHYFILAVVFAGLWLLTLIVWAWWWLRQQRSKSVSAHAEQVHKPNHAWQQLQQAALANDAVATEQALRDWAHQQLSLPMHDLREIAEHFKHQPLHSQIDHLQRCRYASADKSWLEGKALLRALKAAQKHLKQQPKAKPSLSPLYPN</sequence>
<proteinExistence type="predicted"/>
<organism evidence="5 6">
    <name type="scientific">Pseudidiomarina gelatinasegens</name>
    <dbReference type="NCBI Taxonomy" id="2487740"/>
    <lineage>
        <taxon>Bacteria</taxon>
        <taxon>Pseudomonadati</taxon>
        <taxon>Pseudomonadota</taxon>
        <taxon>Gammaproteobacteria</taxon>
        <taxon>Alteromonadales</taxon>
        <taxon>Idiomarinaceae</taxon>
        <taxon>Pseudidiomarina</taxon>
    </lineage>
</organism>
<keyword evidence="2" id="KW-0812">Transmembrane</keyword>
<evidence type="ECO:0000256" key="3">
    <source>
        <dbReference type="SAM" id="SignalP"/>
    </source>
</evidence>
<dbReference type="InterPro" id="IPR025738">
    <property type="entry name" value="BatD"/>
</dbReference>
<keyword evidence="2" id="KW-1133">Transmembrane helix</keyword>
<dbReference type="AlphaFoldDB" id="A0A443Z779"/>
<feature type="chain" id="PRO_5019219629" evidence="3">
    <location>
        <begin position="21"/>
        <end position="569"/>
    </location>
</feature>
<dbReference type="InterPro" id="IPR057699">
    <property type="entry name" value="DUF7939"/>
</dbReference>
<dbReference type="Pfam" id="PF13584">
    <property type="entry name" value="BatD"/>
    <property type="match status" value="3"/>
</dbReference>
<dbReference type="Pfam" id="PF25607">
    <property type="entry name" value="DUF7939"/>
    <property type="match status" value="1"/>
</dbReference>
<dbReference type="Proteomes" id="UP000288789">
    <property type="component" value="Unassembled WGS sequence"/>
</dbReference>
<dbReference type="PANTHER" id="PTHR40940">
    <property type="entry name" value="PROTEIN BATD-RELATED"/>
    <property type="match status" value="1"/>
</dbReference>
<evidence type="ECO:0000256" key="1">
    <source>
        <dbReference type="SAM" id="MobiDB-lite"/>
    </source>
</evidence>
<keyword evidence="6" id="KW-1185">Reference proteome</keyword>
<accession>A0A443Z779</accession>
<feature type="domain" description="DUF7939" evidence="4">
    <location>
        <begin position="468"/>
        <end position="551"/>
    </location>
</feature>
<evidence type="ECO:0000313" key="5">
    <source>
        <dbReference type="EMBL" id="RWU12792.1"/>
    </source>
</evidence>
<evidence type="ECO:0000313" key="6">
    <source>
        <dbReference type="Proteomes" id="UP000288789"/>
    </source>
</evidence>
<feature type="transmembrane region" description="Helical" evidence="2">
    <location>
        <begin position="426"/>
        <end position="449"/>
    </location>
</feature>
<feature type="region of interest" description="Disordered" evidence="1">
    <location>
        <begin position="382"/>
        <end position="415"/>
    </location>
</feature>
<feature type="signal peptide" evidence="3">
    <location>
        <begin position="1"/>
        <end position="20"/>
    </location>
</feature>
<evidence type="ECO:0000259" key="4">
    <source>
        <dbReference type="Pfam" id="PF25607"/>
    </source>
</evidence>
<gene>
    <name evidence="5" type="ORF">EGC76_00775</name>
</gene>